<reference evidence="5 6" key="1">
    <citation type="journal article" date="2019" name="Nat. Plants">
        <title>Stout camphor tree genome fills gaps in understanding of flowering plant genome evolution.</title>
        <authorList>
            <person name="Chaw S.M."/>
            <person name="Liu Y.C."/>
            <person name="Wu Y.W."/>
            <person name="Wang H.Y."/>
            <person name="Lin C.I."/>
            <person name="Wu C.S."/>
            <person name="Ke H.M."/>
            <person name="Chang L.Y."/>
            <person name="Hsu C.Y."/>
            <person name="Yang H.T."/>
            <person name="Sudianto E."/>
            <person name="Hsu M.H."/>
            <person name="Wu K.P."/>
            <person name="Wang L.N."/>
            <person name="Leebens-Mack J.H."/>
            <person name="Tsai I.J."/>
        </authorList>
    </citation>
    <scope>NUCLEOTIDE SEQUENCE [LARGE SCALE GENOMIC DNA]</scope>
    <source>
        <strain evidence="6">cv. Chaw 1501</strain>
        <tissue evidence="5">Young leaves</tissue>
    </source>
</reference>
<evidence type="ECO:0000256" key="3">
    <source>
        <dbReference type="ARBA" id="ARBA00023163"/>
    </source>
</evidence>
<evidence type="ECO:0000313" key="6">
    <source>
        <dbReference type="Proteomes" id="UP000283530"/>
    </source>
</evidence>
<dbReference type="PANTHER" id="PTHR33388:SF18">
    <property type="entry name" value="PROTEIN SPEAR1"/>
    <property type="match status" value="1"/>
</dbReference>
<name>A0A443NH78_9MAGN</name>
<dbReference type="InterPro" id="IPR040356">
    <property type="entry name" value="SPEAR"/>
</dbReference>
<feature type="compositionally biased region" description="Basic and acidic residues" evidence="4">
    <location>
        <begin position="155"/>
        <end position="166"/>
    </location>
</feature>
<comment type="caution">
    <text evidence="5">The sequence shown here is derived from an EMBL/GenBank/DDBJ whole genome shotgun (WGS) entry which is preliminary data.</text>
</comment>
<dbReference type="EMBL" id="QPKB01000002">
    <property type="protein sequence ID" value="RWR77858.1"/>
    <property type="molecule type" value="Genomic_DNA"/>
</dbReference>
<evidence type="ECO:0000256" key="4">
    <source>
        <dbReference type="SAM" id="MobiDB-lite"/>
    </source>
</evidence>
<sequence>MGSSYFGELSLGNGRSGSSRKGKKSNSDKPKQPQRGLGVAQLEQIRLRNQMGCCYLPSLPSGAPHTNPIQEDVAVEMAFAPSASSSSSYPPSSSFGFHPKIMMSMGETETTDIRYGDTQASVSARWNLNNGIMQPQPPSERSVTRHFLGLPIEDSTQKKRRDDRCDSMGSSSQNSESSDTQELDLDLKL</sequence>
<dbReference type="Proteomes" id="UP000283530">
    <property type="component" value="Unassembled WGS sequence"/>
</dbReference>
<feature type="region of interest" description="Disordered" evidence="4">
    <location>
        <begin position="129"/>
        <end position="189"/>
    </location>
</feature>
<accession>A0A443NH78</accession>
<keyword evidence="6" id="KW-1185">Reference proteome</keyword>
<feature type="region of interest" description="Disordered" evidence="4">
    <location>
        <begin position="1"/>
        <end position="42"/>
    </location>
</feature>
<keyword evidence="3" id="KW-0804">Transcription</keyword>
<gene>
    <name evidence="5" type="ORF">CKAN_00636200</name>
</gene>
<protein>
    <submittedName>
        <fullName evidence="5">Protein SPEAR3-like protein</fullName>
    </submittedName>
</protein>
<organism evidence="5 6">
    <name type="scientific">Cinnamomum micranthum f. kanehirae</name>
    <dbReference type="NCBI Taxonomy" id="337451"/>
    <lineage>
        <taxon>Eukaryota</taxon>
        <taxon>Viridiplantae</taxon>
        <taxon>Streptophyta</taxon>
        <taxon>Embryophyta</taxon>
        <taxon>Tracheophyta</taxon>
        <taxon>Spermatophyta</taxon>
        <taxon>Magnoliopsida</taxon>
        <taxon>Magnoliidae</taxon>
        <taxon>Laurales</taxon>
        <taxon>Lauraceae</taxon>
        <taxon>Cinnamomum</taxon>
    </lineage>
</organism>
<keyword evidence="2" id="KW-0805">Transcription regulation</keyword>
<feature type="compositionally biased region" description="Acidic residues" evidence="4">
    <location>
        <begin position="179"/>
        <end position="189"/>
    </location>
</feature>
<dbReference type="PANTHER" id="PTHR33388">
    <property type="entry name" value="OS01G0212500 PROTEIN"/>
    <property type="match status" value="1"/>
</dbReference>
<feature type="compositionally biased region" description="Low complexity" evidence="4">
    <location>
        <begin position="167"/>
        <end position="178"/>
    </location>
</feature>
<evidence type="ECO:0000256" key="2">
    <source>
        <dbReference type="ARBA" id="ARBA00023015"/>
    </source>
</evidence>
<dbReference type="AlphaFoldDB" id="A0A443NH78"/>
<dbReference type="GO" id="GO:0003700">
    <property type="term" value="F:DNA-binding transcription factor activity"/>
    <property type="evidence" value="ECO:0007669"/>
    <property type="project" value="InterPro"/>
</dbReference>
<evidence type="ECO:0000313" key="5">
    <source>
        <dbReference type="EMBL" id="RWR77858.1"/>
    </source>
</evidence>
<proteinExistence type="predicted"/>
<keyword evidence="1" id="KW-0678">Repressor</keyword>
<evidence type="ECO:0000256" key="1">
    <source>
        <dbReference type="ARBA" id="ARBA00022491"/>
    </source>
</evidence>
<dbReference type="OrthoDB" id="653455at2759"/>